<dbReference type="STRING" id="290315.Clim_2010"/>
<evidence type="ECO:0000256" key="6">
    <source>
        <dbReference type="ARBA" id="ARBA00023239"/>
    </source>
</evidence>
<protein>
    <recommendedName>
        <fullName evidence="3">coproporphyrin ferrochelatase</fullName>
        <ecNumber evidence="3">4.99.1.9</ecNumber>
    </recommendedName>
</protein>
<evidence type="ECO:0000256" key="4">
    <source>
        <dbReference type="ARBA" id="ARBA00023004"/>
    </source>
</evidence>
<dbReference type="Gene3D" id="3.40.50.1400">
    <property type="match status" value="1"/>
</dbReference>
<evidence type="ECO:0000256" key="8">
    <source>
        <dbReference type="ARBA" id="ARBA00024536"/>
    </source>
</evidence>
<evidence type="ECO:0000313" key="10">
    <source>
        <dbReference type="Proteomes" id="UP000008841"/>
    </source>
</evidence>
<reference evidence="9 10" key="1">
    <citation type="submission" date="2008-05" db="EMBL/GenBank/DDBJ databases">
        <title>Complete sequence of Chlorobium limicola DSM 245.</title>
        <authorList>
            <consortium name="US DOE Joint Genome Institute"/>
            <person name="Lucas S."/>
            <person name="Copeland A."/>
            <person name="Lapidus A."/>
            <person name="Glavina del Rio T."/>
            <person name="Dalin E."/>
            <person name="Tice H."/>
            <person name="Bruce D."/>
            <person name="Goodwin L."/>
            <person name="Pitluck S."/>
            <person name="Schmutz J."/>
            <person name="Larimer F."/>
            <person name="Land M."/>
            <person name="Hauser L."/>
            <person name="Kyrpides N."/>
            <person name="Ovchinnikova G."/>
            <person name="Zhao F."/>
            <person name="Li T."/>
            <person name="Liu Z."/>
            <person name="Overmann J."/>
            <person name="Bryant D.A."/>
            <person name="Richardson P."/>
        </authorList>
    </citation>
    <scope>NUCLEOTIDE SEQUENCE [LARGE SCALE GENOMIC DNA]</scope>
    <source>
        <strain evidence="10">DSM 245 / NBRC 103803 / 6330</strain>
    </source>
</reference>
<dbReference type="HOGENOM" id="CLU_813023_0_0_10"/>
<evidence type="ECO:0000256" key="7">
    <source>
        <dbReference type="ARBA" id="ARBA00023244"/>
    </source>
</evidence>
<keyword evidence="5" id="KW-0350">Heme biosynthesis</keyword>
<dbReference type="UniPathway" id="UPA00252"/>
<dbReference type="RefSeq" id="WP_012466911.1">
    <property type="nucleotide sequence ID" value="NC_010803.1"/>
</dbReference>
<dbReference type="eggNOG" id="COG0276">
    <property type="taxonomic scope" value="Bacteria"/>
</dbReference>
<keyword evidence="6" id="KW-0456">Lyase</keyword>
<gene>
    <name evidence="9" type="ordered locus">Clim_2010</name>
</gene>
<dbReference type="EC" id="4.99.1.9" evidence="3"/>
<dbReference type="Proteomes" id="UP000008841">
    <property type="component" value="Chromosome"/>
</dbReference>
<comment type="pathway">
    <text evidence="1">Porphyrin-containing compound metabolism; protoheme biosynthesis.</text>
</comment>
<dbReference type="InterPro" id="IPR033659">
    <property type="entry name" value="Ferrochelatase_N"/>
</dbReference>
<dbReference type="CDD" id="cd03411">
    <property type="entry name" value="Ferrochelatase_N"/>
    <property type="match status" value="1"/>
</dbReference>
<name>B3EFT0_CHLL2</name>
<dbReference type="SUPFAM" id="SSF53800">
    <property type="entry name" value="Chelatase"/>
    <property type="match status" value="1"/>
</dbReference>
<evidence type="ECO:0000256" key="2">
    <source>
        <dbReference type="ARBA" id="ARBA00007718"/>
    </source>
</evidence>
<dbReference type="InterPro" id="IPR001015">
    <property type="entry name" value="Ferrochelatase"/>
</dbReference>
<keyword evidence="7" id="KW-0627">Porphyrin biosynthesis</keyword>
<evidence type="ECO:0000256" key="5">
    <source>
        <dbReference type="ARBA" id="ARBA00023133"/>
    </source>
</evidence>
<evidence type="ECO:0000313" key="9">
    <source>
        <dbReference type="EMBL" id="ACD91042.1"/>
    </source>
</evidence>
<evidence type="ECO:0000256" key="1">
    <source>
        <dbReference type="ARBA" id="ARBA00004744"/>
    </source>
</evidence>
<dbReference type="CDD" id="cd00419">
    <property type="entry name" value="Ferrochelatase_C"/>
    <property type="match status" value="1"/>
</dbReference>
<comment type="similarity">
    <text evidence="2">Belongs to the ferrochelatase family.</text>
</comment>
<keyword evidence="4" id="KW-0408">Iron</keyword>
<dbReference type="KEGG" id="cli:Clim_2010"/>
<proteinExistence type="inferred from homology"/>
<dbReference type="GO" id="GO:0006783">
    <property type="term" value="P:heme biosynthetic process"/>
    <property type="evidence" value="ECO:0007669"/>
    <property type="project" value="UniProtKB-KW"/>
</dbReference>
<dbReference type="Pfam" id="PF00762">
    <property type="entry name" value="Ferrochelatase"/>
    <property type="match status" value="1"/>
</dbReference>
<dbReference type="InterPro" id="IPR033644">
    <property type="entry name" value="Ferrochelatase_C"/>
</dbReference>
<dbReference type="EMBL" id="CP001097">
    <property type="protein sequence ID" value="ACD91042.1"/>
    <property type="molecule type" value="Genomic_DNA"/>
</dbReference>
<dbReference type="GO" id="GO:0004325">
    <property type="term" value="F:ferrochelatase activity"/>
    <property type="evidence" value="ECO:0007669"/>
    <property type="project" value="InterPro"/>
</dbReference>
<accession>B3EFT0</accession>
<evidence type="ECO:0000256" key="3">
    <source>
        <dbReference type="ARBA" id="ARBA00013215"/>
    </source>
</evidence>
<organism evidence="9 10">
    <name type="scientific">Chlorobium limicola (strain DSM 245 / NBRC 103803 / 6330)</name>
    <dbReference type="NCBI Taxonomy" id="290315"/>
    <lineage>
        <taxon>Bacteria</taxon>
        <taxon>Pseudomonadati</taxon>
        <taxon>Chlorobiota</taxon>
        <taxon>Chlorobiia</taxon>
        <taxon>Chlorobiales</taxon>
        <taxon>Chlorobiaceae</taxon>
        <taxon>Chlorobium/Pelodictyon group</taxon>
        <taxon>Chlorobium</taxon>
    </lineage>
</organism>
<dbReference type="AlphaFoldDB" id="B3EFT0"/>
<sequence>MRAHTGMSDNKRIAVILAAHGEAETSRFAENYRVSRRTLEHAAAVMGVPPVLQIGISLFSALKKKLNPRRKGSPHNRISREQARELQNYLGERSGNGRIVFDVHAAFSASDPSLEEVIEKTKHHDAQILVSMSPVDNDLTCGQLCRYLARTRPADDLSRVKVISRFWCDAALHQLCAAHVVAASAEPRLGRSERHVLLLLFHGTLVTDGSGELPAFRTGLDETMAFAASLTELLGSDVRHPYGRIMTAFLNHDVGGEWTRPSFEETAALLADSGVSNVALFAAGYFADGNETVYREQELRSMLPACTITTIPCLNASPAFAGYLNGRVAGAVSQIMLTPFP</sequence>
<comment type="catalytic activity">
    <reaction evidence="8">
        <text>Fe-coproporphyrin III + 2 H(+) = coproporphyrin III + Fe(2+)</text>
        <dbReference type="Rhea" id="RHEA:49572"/>
        <dbReference type="ChEBI" id="CHEBI:15378"/>
        <dbReference type="ChEBI" id="CHEBI:29033"/>
        <dbReference type="ChEBI" id="CHEBI:68438"/>
        <dbReference type="ChEBI" id="CHEBI:131725"/>
        <dbReference type="EC" id="4.99.1.9"/>
    </reaction>
    <physiologicalReaction direction="right-to-left" evidence="8">
        <dbReference type="Rhea" id="RHEA:49574"/>
    </physiologicalReaction>
</comment>